<sequence>MVYQKLFLYFLLVQLASVNVPGVSSETSWRRNSQRGTSPRDKINEFNVHRNKDGKLAYFGKSTTKNRLTFKQHFGKAELVSFEITSVAPPFAIKKFVDVNPATKKTVELYGMPINKTIYSMRLYHCAGTLRVLHVSTSDAPYEEWYTRVINSNSFTLVPTMSGLSKDSVDDCKIGKMIYLTGCYKRLCTQDLPLNGRKEAGVKEETSVYPYIKYTFVPNKERALSYNGKLLYYTERPSYMDQPKTSPKPITLYNYEEAAVYYWNDKKGERPIMLELKHSSGESTYYKNLGKDDLTWQAETVRNEEDLEEELDFGNCHLNNAFIVDLTFTNRKVPIQTDFCTRCKLRANAEEKGIKTKETGEIMYYRSFPVEPGFTLTKIMYYDSPSEEKKGVTIPGLDFPTKMVSNLGIYYCKHNPVLLHIKVFDGRQKWYKRSGDVWTHIPSFDNKSPENAEDCATRTQYTSTLQDLGCSFTPGKCTVPVVRTVTADISHKPETRKYVPHGASVEITINEAKAINDFYQITHVSTDNKFTLSTIQHGGTVTNIPPSEKVKELDVYYWKFDEDYSGPLLVKIGRDDKDLWYENTGLSRHRNSEWSLIENPAELYVEDLLVMKLKNINCRINHAYTFDISRDRDYTSFCLDVDVEVSNQVISDLGYTKYTHNTPVIPFTLLGLTNVPQGMSLPDLSEPMRNVSGIYVFKPNSPDKPTLVYLEMADKIHSRWYGNIQEESSAPRGDL</sequence>
<feature type="chain" id="PRO_5003952412" description="Signal peptide containing protein" evidence="1">
    <location>
        <begin position="26"/>
        <end position="735"/>
    </location>
</feature>
<accession>L1LAV6</accession>
<reference evidence="2 3" key="1">
    <citation type="journal article" date="2012" name="BMC Genomics">
        <title>Comparative genomic analysis and phylogenetic position of Theileria equi.</title>
        <authorList>
            <person name="Kappmeyer L.S."/>
            <person name="Thiagarajan M."/>
            <person name="Herndon D.R."/>
            <person name="Ramsay J.D."/>
            <person name="Caler E."/>
            <person name="Djikeng A."/>
            <person name="Gillespie J.J."/>
            <person name="Lau A.O."/>
            <person name="Roalson E.H."/>
            <person name="Silva J.C."/>
            <person name="Silva M.G."/>
            <person name="Suarez C.E."/>
            <person name="Ueti M.W."/>
            <person name="Nene V.M."/>
            <person name="Mealey R.H."/>
            <person name="Knowles D.P."/>
            <person name="Brayton K.A."/>
        </authorList>
    </citation>
    <scope>NUCLEOTIDE SEQUENCE [LARGE SCALE GENOMIC DNA]</scope>
    <source>
        <strain evidence="2 3">WA</strain>
    </source>
</reference>
<comment type="caution">
    <text evidence="2">The sequence shown here is derived from an EMBL/GenBank/DDBJ whole genome shotgun (WGS) entry which is preliminary data.</text>
</comment>
<keyword evidence="3" id="KW-1185">Reference proteome</keyword>
<dbReference type="VEuPathDB" id="PiroplasmaDB:BEWA_049280"/>
<evidence type="ECO:0000313" key="3">
    <source>
        <dbReference type="Proteomes" id="UP000031512"/>
    </source>
</evidence>
<dbReference type="GeneID" id="15804197"/>
<proteinExistence type="predicted"/>
<evidence type="ECO:0008006" key="4">
    <source>
        <dbReference type="Google" id="ProtNLM"/>
    </source>
</evidence>
<dbReference type="RefSeq" id="XP_004831913.1">
    <property type="nucleotide sequence ID" value="XM_004831856.1"/>
</dbReference>
<evidence type="ECO:0000256" key="1">
    <source>
        <dbReference type="SAM" id="SignalP"/>
    </source>
</evidence>
<feature type="signal peptide" evidence="1">
    <location>
        <begin position="1"/>
        <end position="25"/>
    </location>
</feature>
<dbReference type="KEGG" id="beq:BEWA_049280"/>
<gene>
    <name evidence="2" type="ORF">BEWA_049280</name>
</gene>
<name>L1LAV6_THEEQ</name>
<keyword evidence="1" id="KW-0732">Signal</keyword>
<evidence type="ECO:0000313" key="2">
    <source>
        <dbReference type="EMBL" id="EKX72461.1"/>
    </source>
</evidence>
<dbReference type="EMBL" id="ACOU01000007">
    <property type="protein sequence ID" value="EKX72461.1"/>
    <property type="molecule type" value="Genomic_DNA"/>
</dbReference>
<protein>
    <recommendedName>
        <fullName evidence="4">Signal peptide containing protein</fullName>
    </recommendedName>
</protein>
<organism evidence="2 3">
    <name type="scientific">Theileria equi strain WA</name>
    <dbReference type="NCBI Taxonomy" id="1537102"/>
    <lineage>
        <taxon>Eukaryota</taxon>
        <taxon>Sar</taxon>
        <taxon>Alveolata</taxon>
        <taxon>Apicomplexa</taxon>
        <taxon>Aconoidasida</taxon>
        <taxon>Piroplasmida</taxon>
        <taxon>Theileriidae</taxon>
        <taxon>Theileria</taxon>
    </lineage>
</organism>
<dbReference type="Proteomes" id="UP000031512">
    <property type="component" value="Unassembled WGS sequence"/>
</dbReference>
<dbReference type="AlphaFoldDB" id="L1LAV6"/>